<gene>
    <name evidence="1" type="ORF">CCAP1982_LOCUS19608</name>
</gene>
<dbReference type="EMBL" id="CAJHJT010000056">
    <property type="protein sequence ID" value="CAD7011519.1"/>
    <property type="molecule type" value="Genomic_DNA"/>
</dbReference>
<keyword evidence="2" id="KW-1185">Reference proteome</keyword>
<protein>
    <submittedName>
        <fullName evidence="1">(Mediterranean fruit fly) hypothetical protein</fullName>
    </submittedName>
</protein>
<organism evidence="1 2">
    <name type="scientific">Ceratitis capitata</name>
    <name type="common">Mediterranean fruit fly</name>
    <name type="synonym">Tephritis capitata</name>
    <dbReference type="NCBI Taxonomy" id="7213"/>
    <lineage>
        <taxon>Eukaryota</taxon>
        <taxon>Metazoa</taxon>
        <taxon>Ecdysozoa</taxon>
        <taxon>Arthropoda</taxon>
        <taxon>Hexapoda</taxon>
        <taxon>Insecta</taxon>
        <taxon>Pterygota</taxon>
        <taxon>Neoptera</taxon>
        <taxon>Endopterygota</taxon>
        <taxon>Diptera</taxon>
        <taxon>Brachycera</taxon>
        <taxon>Muscomorpha</taxon>
        <taxon>Tephritoidea</taxon>
        <taxon>Tephritidae</taxon>
        <taxon>Ceratitis</taxon>
        <taxon>Ceratitis</taxon>
    </lineage>
</organism>
<name>A0A811VBH4_CERCA</name>
<accession>A0A811VBH4</accession>
<proteinExistence type="predicted"/>
<reference evidence="1" key="1">
    <citation type="submission" date="2020-11" db="EMBL/GenBank/DDBJ databases">
        <authorList>
            <person name="Whitehead M."/>
        </authorList>
    </citation>
    <scope>NUCLEOTIDE SEQUENCE</scope>
    <source>
        <strain evidence="1">EGII</strain>
    </source>
</reference>
<dbReference type="Proteomes" id="UP000606786">
    <property type="component" value="Unassembled WGS sequence"/>
</dbReference>
<sequence>MTVEGEDYQNLCARMSTNLRIIPDLIDFRKNQPNIELKPEKQKGVITSQKPIKLLKSLFMNLIFKKKMMSSDYSIREVFSARSFSILFNKFLTKFFRHLFDWQN</sequence>
<dbReference type="AlphaFoldDB" id="A0A811VBH4"/>
<evidence type="ECO:0000313" key="1">
    <source>
        <dbReference type="EMBL" id="CAD7011519.1"/>
    </source>
</evidence>
<comment type="caution">
    <text evidence="1">The sequence shown here is derived from an EMBL/GenBank/DDBJ whole genome shotgun (WGS) entry which is preliminary data.</text>
</comment>
<evidence type="ECO:0000313" key="2">
    <source>
        <dbReference type="Proteomes" id="UP000606786"/>
    </source>
</evidence>